<evidence type="ECO:0000313" key="3">
    <source>
        <dbReference type="EMBL" id="KAL2501616.1"/>
    </source>
</evidence>
<name>A0ABD1SM95_9LAMI</name>
<evidence type="ECO:0000313" key="4">
    <source>
        <dbReference type="Proteomes" id="UP001604277"/>
    </source>
</evidence>
<feature type="region of interest" description="Disordered" evidence="1">
    <location>
        <begin position="1"/>
        <end position="40"/>
    </location>
</feature>
<organism evidence="3 4">
    <name type="scientific">Forsythia ovata</name>
    <dbReference type="NCBI Taxonomy" id="205694"/>
    <lineage>
        <taxon>Eukaryota</taxon>
        <taxon>Viridiplantae</taxon>
        <taxon>Streptophyta</taxon>
        <taxon>Embryophyta</taxon>
        <taxon>Tracheophyta</taxon>
        <taxon>Spermatophyta</taxon>
        <taxon>Magnoliopsida</taxon>
        <taxon>eudicotyledons</taxon>
        <taxon>Gunneridae</taxon>
        <taxon>Pentapetalae</taxon>
        <taxon>asterids</taxon>
        <taxon>lamiids</taxon>
        <taxon>Lamiales</taxon>
        <taxon>Oleaceae</taxon>
        <taxon>Forsythieae</taxon>
        <taxon>Forsythia</taxon>
    </lineage>
</organism>
<comment type="caution">
    <text evidence="3">The sequence shown here is derived from an EMBL/GenBank/DDBJ whole genome shotgun (WGS) entry which is preliminary data.</text>
</comment>
<evidence type="ECO:0000313" key="2">
    <source>
        <dbReference type="EMBL" id="KAL2501608.1"/>
    </source>
</evidence>
<reference evidence="4" key="1">
    <citation type="submission" date="2024-07" db="EMBL/GenBank/DDBJ databases">
        <title>Two chromosome-level genome assemblies of Korean endemic species Abeliophyllum distichum and Forsythia ovata (Oleaceae).</title>
        <authorList>
            <person name="Jang H."/>
        </authorList>
    </citation>
    <scope>NUCLEOTIDE SEQUENCE [LARGE SCALE GENOMIC DNA]</scope>
</reference>
<dbReference type="EMBL" id="JBFOLJ010000010">
    <property type="protein sequence ID" value="KAL2501608.1"/>
    <property type="molecule type" value="Genomic_DNA"/>
</dbReference>
<accession>A0ABD1SM95</accession>
<protein>
    <submittedName>
        <fullName evidence="3">RNA-dependent RNA polymerase 1</fullName>
    </submittedName>
</protein>
<reference evidence="3" key="2">
    <citation type="submission" date="2024-07" db="EMBL/GenBank/DDBJ databases">
        <title>Two chromosome-level genome assemblies of Korean endemic species Abeliophyllum distichum and Forsythia ovata (Oleaceae).</title>
        <authorList>
            <person name="Mun J.H."/>
        </authorList>
    </citation>
    <scope>NUCLEOTIDE SEQUENCE</scope>
    <source>
        <strain evidence="3">KNKB202402200001</strain>
        <tissue evidence="3">Leaf</tissue>
    </source>
</reference>
<proteinExistence type="predicted"/>
<evidence type="ECO:0000256" key="1">
    <source>
        <dbReference type="SAM" id="MobiDB-lite"/>
    </source>
</evidence>
<keyword evidence="4" id="KW-1185">Reference proteome</keyword>
<gene>
    <name evidence="2" type="ORF">Fot_35456</name>
    <name evidence="3" type="ORF">Fot_35464</name>
</gene>
<keyword evidence="3" id="KW-0808">Transferase</keyword>
<dbReference type="AlphaFoldDB" id="A0ABD1SM95"/>
<feature type="compositionally biased region" description="Polar residues" evidence="1">
    <location>
        <begin position="7"/>
        <end position="20"/>
    </location>
</feature>
<dbReference type="EMBL" id="JBFOLJ010000010">
    <property type="protein sequence ID" value="KAL2501616.1"/>
    <property type="molecule type" value="Genomic_DNA"/>
</dbReference>
<dbReference type="GO" id="GO:0003968">
    <property type="term" value="F:RNA-directed RNA polymerase activity"/>
    <property type="evidence" value="ECO:0007669"/>
    <property type="project" value="UniProtKB-KW"/>
</dbReference>
<sequence>MGRQKRTQNTCANTKNTTRPNPCAETRSNTEDSISPKRKRARIGKRMHILPPSESDLNGFLRFTKKKDKDRYKHILGKAIIPYKYIHKPTMAAVNIETNVLELIDNIR</sequence>
<dbReference type="Proteomes" id="UP001604277">
    <property type="component" value="Unassembled WGS sequence"/>
</dbReference>
<keyword evidence="3" id="KW-0548">Nucleotidyltransferase</keyword>
<keyword evidence="3" id="KW-0696">RNA-directed RNA polymerase</keyword>